<dbReference type="CDD" id="cd05172">
    <property type="entry name" value="PIKKc_DNA-PK"/>
    <property type="match status" value="1"/>
</dbReference>
<dbReference type="GO" id="GO:0004677">
    <property type="term" value="F:DNA-dependent protein kinase activity"/>
    <property type="evidence" value="ECO:0007669"/>
    <property type="project" value="InterPro"/>
</dbReference>
<dbReference type="InterPro" id="IPR014009">
    <property type="entry name" value="PIK_FAT"/>
</dbReference>
<dbReference type="SMART" id="SM01344">
    <property type="entry name" value="NUC194"/>
    <property type="match status" value="1"/>
</dbReference>
<evidence type="ECO:0000256" key="10">
    <source>
        <dbReference type="ARBA" id="ARBA00022777"/>
    </source>
</evidence>
<dbReference type="InterPro" id="IPR003151">
    <property type="entry name" value="PIK-rel_kinase_FAT"/>
</dbReference>
<comment type="caution">
    <text evidence="18">The sequence shown here is derived from an EMBL/GenBank/DDBJ whole genome shotgun (WGS) entry which is preliminary data.</text>
</comment>
<comment type="similarity">
    <text evidence="2">Belongs to the PI3/PI4-kinase family.</text>
</comment>
<evidence type="ECO:0000256" key="9">
    <source>
        <dbReference type="ARBA" id="ARBA00022763"/>
    </source>
</evidence>
<dbReference type="SMR" id="A0A482XB95"/>
<dbReference type="Gene3D" id="1.10.1070.11">
    <property type="entry name" value="Phosphatidylinositol 3-/4-kinase, catalytic domain"/>
    <property type="match status" value="1"/>
</dbReference>
<keyword evidence="5" id="KW-0723">Serine/threonine-protein kinase</keyword>
<keyword evidence="8" id="KW-0547">Nucleotide-binding</keyword>
<evidence type="ECO:0000256" key="7">
    <source>
        <dbReference type="ARBA" id="ARBA00022679"/>
    </source>
</evidence>
<dbReference type="Pfam" id="PF02259">
    <property type="entry name" value="FAT"/>
    <property type="match status" value="1"/>
</dbReference>
<dbReference type="EMBL" id="QKKF02013261">
    <property type="protein sequence ID" value="RZF43094.1"/>
    <property type="molecule type" value="Genomic_DNA"/>
</dbReference>
<evidence type="ECO:0000256" key="4">
    <source>
        <dbReference type="ARBA" id="ARBA00018077"/>
    </source>
</evidence>
<proteinExistence type="inferred from homology"/>
<dbReference type="InterPro" id="IPR036940">
    <property type="entry name" value="PI3/4_kinase_cat_sf"/>
</dbReference>
<evidence type="ECO:0000256" key="5">
    <source>
        <dbReference type="ARBA" id="ARBA00022527"/>
    </source>
</evidence>
<organism evidence="18 19">
    <name type="scientific">Laodelphax striatellus</name>
    <name type="common">Small brown planthopper</name>
    <name type="synonym">Delphax striatella</name>
    <dbReference type="NCBI Taxonomy" id="195883"/>
    <lineage>
        <taxon>Eukaryota</taxon>
        <taxon>Metazoa</taxon>
        <taxon>Ecdysozoa</taxon>
        <taxon>Arthropoda</taxon>
        <taxon>Hexapoda</taxon>
        <taxon>Insecta</taxon>
        <taxon>Pterygota</taxon>
        <taxon>Neoptera</taxon>
        <taxon>Paraneoptera</taxon>
        <taxon>Hemiptera</taxon>
        <taxon>Auchenorrhyncha</taxon>
        <taxon>Fulgoroidea</taxon>
        <taxon>Delphacidae</taxon>
        <taxon>Criomorphinae</taxon>
        <taxon>Laodelphax</taxon>
    </lineage>
</organism>
<evidence type="ECO:0000256" key="12">
    <source>
        <dbReference type="ARBA" id="ARBA00023204"/>
    </source>
</evidence>
<dbReference type="InterPro" id="IPR000403">
    <property type="entry name" value="PI3/4_kinase_cat_dom"/>
</dbReference>
<keyword evidence="13" id="KW-0539">Nucleus</keyword>
<evidence type="ECO:0000256" key="14">
    <source>
        <dbReference type="SAM" id="MobiDB-lite"/>
    </source>
</evidence>
<dbReference type="PANTHER" id="PTHR11139">
    <property type="entry name" value="ATAXIA TELANGIECTASIA MUTATED ATM -RELATED"/>
    <property type="match status" value="1"/>
</dbReference>
<name>A0A482XB95_LAOST</name>
<dbReference type="InterPro" id="IPR037706">
    <property type="entry name" value="DNA-PK_dom"/>
</dbReference>
<sequence>MENELESIHDLLSTTDDFPVGNLKTLLGKIKENLMASDKHGLDKNIAILFGHDDEGVEGKNVVAFIKSCLSSRSHHVVEFLKFMENLCVLYPEALINYVEKIIDISKLCVLSKSVTTNTSVTEHGNNLVRTAVETFHGSGYDFSGIYDSFKCQIELGCIKGPKVCLAFFKLVGVLCKFYPDSMQQEKCKLFKEAAYMLAKQGRKNEDERAYLVIEGSFVAINGLLFLFTTDELKKLEELNTIYDSMKLVISVDSRQRHTPHRAAFSIIENHSEKISDLLKRDYVDWHEKLIKWIDHNNKDDKGISMRAYNAFINHMAKLLSIEVLEEQEEEAIAERKQMVQFFKALVSSNLVEKLSGENASNVAAAVESIGLFAPILDHSEIEKLFEDLVQKIDLSLSDVDSNIFYLSEYLGALARVGAVLHENLKQQQLENMERISVKLISACNTLSSNKLDAAVNSIVACCITAHVARGKVGSKDFINVIVYQGIIKACCQQPFVKQLTRSDYEETASFKVVVDDYLPFWEKLLLVHKNEKIGDTDSLYRKEVIVEPVYEAIIESIVKVINNLDVNFEESNYDANTELTSGLKAHNDADMAILMNLEFLFSKLLPKIENRLHEKYISLLLRNLTSVSTLNPLVPSYYKLLATVLSIAEQLGFFEADNRFEDSDLCQKEINYYIGDLLVNLHHYHKDVQEACLRVITSSSVELIASHLQQLPAAFEVLFHIGRSVLELSSMGVSALDRWMSKLSREELTPFFKQVIPHLYVFLDNRRIKVAFPDEYTEYAQRSSSRGGSHVSKRRKLVEQWRKESSLGETQLSRLQQAILQLLGRLDMQSLLSLLDQDYTDVVGSWSRKPVVTWLMQFQELHVPLQLDIFAPRAMEIALQSSDPANKDASFELLHAIFVIFLENAPDSGETTNDHKQFLRKMLQGMFKLGCKSSDSVGRNIFNNLLHQTCHWFARKDSVNKKFVFIFENSLLEALTCPTDIEVREFAAECLHEYVSWTFKPSDEERSLSKAVKQDIVPHEIDYILSKITSYCDHPCPFKRQGAAMGFNRIYKELREQLTSIVDIFWLELFCAFVKNLLLEHPSREVFAALDHICRVLVERPEGFNVVSEARRRPPEFEGVLLKHAVKWLLAKCNSSNERCREKCMQMVDKLVVQVQGISSLNDFIETEGIDMLRICKMKTTSNITLMSDLLLWMDSLSTSIHMLKWLKENEFDVLSAVKNSENSWFLENLNDYISKISSCSAGSIDWLSGESSPFCPQLSTTDAYDRARRQVTFNLLAFLAALEEDLITITDLLHEDVWQLLSRCLSSPAFIGFTTVSQNQLNSLRSALSQLLPKLQKHLGDNILKENFVRPIITKLASSLPDNEHGQLAANLSDLIRRQSISVELNSLNTLIVLKQINLLDADDQGLIKDETLWNSENLIQAIANCLVGQSDKAIKPNKSQTLYLELLLDFAFLLQNKSNITKLIECMCDETQLKYEDDDQSKNVTKGQHFKNTLFEKIFAHICQFPAESVTELMKRFSENFEFISKCLCKLLDRCRNCEDSVKSSIATLIDKDFPTDVSREQLDSAITLIYSTRNFLPGNNIRMSKLNKIFCFLCKGVRYYEYISSLRPRILKTLLQICLVGNSSTHEESDAYLKETLEKFIYYNRIYISSENWGGNSDFYKEVFNILLEMIRRTGNADLVMLVTKALADDPSHLYRDKFKSILGQSSVFLKNNSAAILDELYKFRNDKILKAHSRVKLVQDFMLPIIESTSFKQAEEFFLKHIKDIVVSLKDETNQNKKINSTNLETLVPPRAASMLLINALFSKFPSSELTSIMCPIVQKSEEIGKDKSGNDTAVLLRTSTVRVRTYLEDELNQAAKDNLKDEYELYLSYKQIAFNTLVILISNTKRDVKSLSFYRLIFKNVKFIMPRELITITNMAFDEIPKRRQAQIGIRRAVRSEKRKRRNSTSSIESYQLFTQSLGNSTFADEIRKYDFPNSVLREDTPTQENEDTDQMIVELEADCLNSHPCMPSLCGTITNLHKITTDANASTSDATPKVDGGTPVWISCISDALKLSSNEQSNEEINAKLLLIKLLYNCNETNANIFTPYAKVLLPPIIKFIIEYKVRCFDNKLNYMIGDILGMLTSWSSVATPETNEIYQLLEFLIEKTPNDRKDVMKLNIEIMKTVISSWKDNISVIPHEKILDLLSDTDLSKIGTSIEIICCLLNNNIKPYAEESLDRFYRKLEQKVLFKDRSIRQKSAEILGMLYRFLSNCDGNSPSLIEERLENLTKQILRHALDKSANPDGLDTMILFTSLMKNHYPSIVTYFIKDIVPLLSEVNGYLQQHVLDIVNTALELDNINENHYSDELYLGINSQLINVFRMGNVDTQEAALKVVTALRDFLDYDNLAGLMLEVVKHFSNHSRLACRNAYYDVLMNVYEYYQTTPCAGSIEVSWSDSEKLSAKDLIKNALVSGLEDANEDLRNKMFQFWNNQGRVRTDLVDRLKDLFELLYSPDLESSFLSLFLQLLLNVCQLNPAYYSCVFPDRNGRSTNQSEILDLKQSRVNSASVAPTLVRTERKSNYNSFGSSMGSVTGKRSTQQSLLFEPTVNPADEPPMPSVGSSSLHSFAVDATVSQNRTSHSKRSYPGNDLDDNDDDGDFKVPVHKARRLLSDKKKIGQSAAFMNQRRNAIMQTERMEQKTRMESAVHLTRNYTKDPMPDRTLTNENLVVFLLNLAKKDMTIASQLLTSLLKGIIHGYQKKCSEPNNQEQSKQILENVIKVIDESFRRIMGQTKQATRGVISVVLDTCLEFSNLPVNLSSSKCIDELYDVSNRSGLHSLGALVLENSLSKNNSNTWVYLARLYRSLGFDEIVQGIFEEKLAGDVREALEAEAAGEWREAIQKYQSTAKELQRGKVDEEADFVYEAYFNCMARMGEWNGLKEALVNVNEVDEMWNDSWSKENLLPWLFKAELNSALMSSETKDISFFEKVKVWLSDSDKSDYIKTNIGEELSMLYLVNKSIDRASEVSQNNRKLFLEDWMQLPALSHNLIMDKCLKLQRLMDIESAIAVLRASKLGTVDWFPNCIDLLEKWDSNPPMKNDSLSHWELRTKYRAHFCGAVMKKLKNPEIASFENRYYMSLLDLALNHENAHLAKKVLRKCNKNEPMVIAGKSRAELLLARMYETRDLNEMLKKIADSWKTIDQVNRLPKLDSQVKLMSQKHVTEICSTLHSVVSTNRNELELFINLFKYKFPKIDESDCDCVLAKLYETGLESLKTAVQIADEIVGVNSKADLAETYLTLVKYCQQENDRSITVESKMIESLLRAMKLGSKEARHLFPIILSLPRLAQSHSRVFFEESKQVPAWMFLSWANQMLARIDTEIGPTLEPVLLRLACEYPSALKYPLNIRSTNFTSPTAKNTFEKLKSYAPFDNLTANFVQAIKYVILPETLLFNCLIDIQKSILCKESDVETKWNELERLTNNLFSDTAPNTGNFKGSLFIAFKDKNQRMANQLRELLVKRPLNVDNDSYPLFRKTLEDSKLLESERKEHLDAFSTWFNSYQSLPHRIEIPGQYSGDNMPVAADKIVKISKFSDRFTVMSSLRKPVKISVVGNDGIEYGYLVKQGEDLRQDERIMQALRLMDSFLALDNVDSPVMKYSLKTYNVIPFTSNLGLLSWVDESTCLKDFILSCLDSQEMKEYVNTEKNYQEWLPSGASKNHQYHNLYCEVSRPKTVENFRKNVNSLPQDILRRGILELSQSAESYHYLRTQFGSSLSAMSVCHWLLGIGDRHLENALLCLGSGQLCGIDFGHAFGSATEVLAIPELLPFRLTPQMLNLFEPFRVTGLIKESMFRCLGILRKRKLLIMASIEVFIHEPLMDWAKQAKYSAILNGVDISDTDYNSRPREKIERARKKLDGANPVKVMTEELESGHKNKPYLEYLKSMLKGEKGNVRSSKPQYGLTVREQVECLIDLATDEHILGKSYVGLRAWV</sequence>
<dbReference type="SMART" id="SM01343">
    <property type="entry name" value="FATC"/>
    <property type="match status" value="1"/>
</dbReference>
<reference evidence="18 19" key="1">
    <citation type="journal article" date="2017" name="Gigascience">
        <title>Genome sequence of the small brown planthopper, Laodelphax striatellus.</title>
        <authorList>
            <person name="Zhu J."/>
            <person name="Jiang F."/>
            <person name="Wang X."/>
            <person name="Yang P."/>
            <person name="Bao Y."/>
            <person name="Zhao W."/>
            <person name="Wang W."/>
            <person name="Lu H."/>
            <person name="Wang Q."/>
            <person name="Cui N."/>
            <person name="Li J."/>
            <person name="Chen X."/>
            <person name="Luo L."/>
            <person name="Yu J."/>
            <person name="Kang L."/>
            <person name="Cui F."/>
        </authorList>
    </citation>
    <scope>NUCLEOTIDE SEQUENCE [LARGE SCALE GENOMIC DNA]</scope>
    <source>
        <strain evidence="18">Lst14</strain>
    </source>
</reference>
<evidence type="ECO:0000259" key="17">
    <source>
        <dbReference type="PROSITE" id="PS51190"/>
    </source>
</evidence>
<dbReference type="Proteomes" id="UP000291343">
    <property type="component" value="Unassembled WGS sequence"/>
</dbReference>
<evidence type="ECO:0000313" key="19">
    <source>
        <dbReference type="Proteomes" id="UP000291343"/>
    </source>
</evidence>
<dbReference type="InterPro" id="IPR018936">
    <property type="entry name" value="PI3/4_kinase_CS"/>
</dbReference>
<keyword evidence="10" id="KW-0418">Kinase</keyword>
<dbReference type="PANTHER" id="PTHR11139:SF68">
    <property type="entry name" value="DNA-DEPENDENT PROTEIN KINASE CATALYTIC SUBUNIT"/>
    <property type="match status" value="1"/>
</dbReference>
<dbReference type="GO" id="GO:0006303">
    <property type="term" value="P:double-strand break repair via nonhomologous end joining"/>
    <property type="evidence" value="ECO:0007669"/>
    <property type="project" value="InterPro"/>
</dbReference>
<protein>
    <recommendedName>
        <fullName evidence="4">DNA-dependent protein kinase catalytic subunit</fullName>
        <ecNumber evidence="3">2.7.11.1</ecNumber>
    </recommendedName>
</protein>
<dbReference type="InterPro" id="IPR046803">
    <property type="entry name" value="DNAPKcs_CC1-2"/>
</dbReference>
<dbReference type="PROSITE" id="PS51190">
    <property type="entry name" value="FATC"/>
    <property type="match status" value="1"/>
</dbReference>
<dbReference type="EC" id="2.7.11.1" evidence="3"/>
<dbReference type="GO" id="GO:0005524">
    <property type="term" value="F:ATP binding"/>
    <property type="evidence" value="ECO:0007669"/>
    <property type="project" value="UniProtKB-KW"/>
</dbReference>
<evidence type="ECO:0000256" key="6">
    <source>
        <dbReference type="ARBA" id="ARBA00022553"/>
    </source>
</evidence>
<dbReference type="InterPro" id="IPR050517">
    <property type="entry name" value="DDR_Repair_Kinase"/>
</dbReference>
<dbReference type="Pfam" id="PF19704">
    <property type="entry name" value="DNAPKcs_CC5"/>
    <property type="match status" value="1"/>
</dbReference>
<dbReference type="STRING" id="195883.A0A482XB95"/>
<dbReference type="PROSITE" id="PS00915">
    <property type="entry name" value="PI3_4_KINASE_1"/>
    <property type="match status" value="1"/>
</dbReference>
<keyword evidence="19" id="KW-1185">Reference proteome</keyword>
<dbReference type="InterPro" id="IPR016024">
    <property type="entry name" value="ARM-type_fold"/>
</dbReference>
<dbReference type="InterPro" id="IPR046804">
    <property type="entry name" value="DNA-PKcs_N"/>
</dbReference>
<keyword evidence="12" id="KW-0234">DNA repair</keyword>
<dbReference type="GO" id="GO:0005730">
    <property type="term" value="C:nucleolus"/>
    <property type="evidence" value="ECO:0007669"/>
    <property type="project" value="UniProtKB-SubCell"/>
</dbReference>
<evidence type="ECO:0000313" key="18">
    <source>
        <dbReference type="EMBL" id="RZF43094.1"/>
    </source>
</evidence>
<dbReference type="Pfam" id="PF02260">
    <property type="entry name" value="FATC"/>
    <property type="match status" value="1"/>
</dbReference>
<evidence type="ECO:0000256" key="2">
    <source>
        <dbReference type="ARBA" id="ARBA00011031"/>
    </source>
</evidence>
<dbReference type="OrthoDB" id="431717at2759"/>
<feature type="domain" description="PI3K/PI4K catalytic" evidence="15">
    <location>
        <begin position="3570"/>
        <end position="3896"/>
    </location>
</feature>
<evidence type="ECO:0000256" key="8">
    <source>
        <dbReference type="ARBA" id="ARBA00022741"/>
    </source>
</evidence>
<feature type="domain" description="FAT" evidence="16">
    <location>
        <begin position="2808"/>
        <end position="3390"/>
    </location>
</feature>
<dbReference type="InterPro" id="IPR045581">
    <property type="entry name" value="DNAPKcs_CC5"/>
</dbReference>
<comment type="subcellular location">
    <subcellularLocation>
        <location evidence="1">Nucleus</location>
        <location evidence="1">Nucleolus</location>
    </subcellularLocation>
</comment>
<accession>A0A482XB95</accession>
<evidence type="ECO:0000256" key="3">
    <source>
        <dbReference type="ARBA" id="ARBA00012513"/>
    </source>
</evidence>
<keyword evidence="11" id="KW-0067">ATP-binding</keyword>
<evidence type="ECO:0000256" key="13">
    <source>
        <dbReference type="ARBA" id="ARBA00023242"/>
    </source>
</evidence>
<feature type="domain" description="FATC" evidence="17">
    <location>
        <begin position="3935"/>
        <end position="3967"/>
    </location>
</feature>
<dbReference type="Pfam" id="PF08163">
    <property type="entry name" value="DNAPKcs_CC3"/>
    <property type="match status" value="1"/>
</dbReference>
<dbReference type="SUPFAM" id="SSF48371">
    <property type="entry name" value="ARM repeat"/>
    <property type="match status" value="3"/>
</dbReference>
<dbReference type="Pfam" id="PF00454">
    <property type="entry name" value="PI3_PI4_kinase"/>
    <property type="match status" value="1"/>
</dbReference>
<gene>
    <name evidence="18" type="ORF">LSTR_LSTR001272</name>
</gene>
<keyword evidence="6" id="KW-0597">Phosphoprotein</keyword>
<dbReference type="InParanoid" id="A0A482XB95"/>
<evidence type="ECO:0000256" key="1">
    <source>
        <dbReference type="ARBA" id="ARBA00004604"/>
    </source>
</evidence>
<dbReference type="GO" id="GO:0000723">
    <property type="term" value="P:telomere maintenance"/>
    <property type="evidence" value="ECO:0007669"/>
    <property type="project" value="TreeGrafter"/>
</dbReference>
<dbReference type="PROSITE" id="PS50290">
    <property type="entry name" value="PI3_4_KINASE_3"/>
    <property type="match status" value="1"/>
</dbReference>
<evidence type="ECO:0000259" key="16">
    <source>
        <dbReference type="PROSITE" id="PS51189"/>
    </source>
</evidence>
<dbReference type="InterPro" id="IPR011009">
    <property type="entry name" value="Kinase-like_dom_sf"/>
</dbReference>
<dbReference type="SMART" id="SM00146">
    <property type="entry name" value="PI3Kc"/>
    <property type="match status" value="1"/>
</dbReference>
<keyword evidence="7" id="KW-0808">Transferase</keyword>
<dbReference type="InterPro" id="IPR003152">
    <property type="entry name" value="FATC_dom"/>
</dbReference>
<dbReference type="Pfam" id="PF20502">
    <property type="entry name" value="DNAPKcs_CC1-2"/>
    <property type="match status" value="1"/>
</dbReference>
<evidence type="ECO:0000256" key="11">
    <source>
        <dbReference type="ARBA" id="ARBA00022840"/>
    </source>
</evidence>
<dbReference type="SUPFAM" id="SSF56112">
    <property type="entry name" value="Protein kinase-like (PK-like)"/>
    <property type="match status" value="1"/>
</dbReference>
<dbReference type="PROSITE" id="PS51189">
    <property type="entry name" value="FAT"/>
    <property type="match status" value="1"/>
</dbReference>
<keyword evidence="9" id="KW-0227">DNA damage</keyword>
<dbReference type="InterPro" id="IPR012582">
    <property type="entry name" value="DNAPKcs_CC3"/>
</dbReference>
<feature type="region of interest" description="Disordered" evidence="14">
    <location>
        <begin position="2615"/>
        <end position="2641"/>
    </location>
</feature>
<dbReference type="Gene3D" id="3.30.1010.10">
    <property type="entry name" value="Phosphatidylinositol 3-kinase Catalytic Subunit, Chain A, domain 4"/>
    <property type="match status" value="1"/>
</dbReference>
<dbReference type="Pfam" id="PF20500">
    <property type="entry name" value="DNA-PKcs_N"/>
    <property type="match status" value="1"/>
</dbReference>
<evidence type="ECO:0000259" key="15">
    <source>
        <dbReference type="PROSITE" id="PS50290"/>
    </source>
</evidence>